<evidence type="ECO:0000313" key="5">
    <source>
        <dbReference type="WBParaSite" id="OFLC_0001310401-mRNA-1"/>
    </source>
</evidence>
<gene>
    <name evidence="3" type="ORF">OFLC_LOCUS13103</name>
</gene>
<protein>
    <submittedName>
        <fullName evidence="5">MFS transporter</fullName>
    </submittedName>
</protein>
<name>A0A183I041_9BILA</name>
<dbReference type="EMBL" id="UZAJ01040046">
    <property type="protein sequence ID" value="VDP12923.1"/>
    <property type="molecule type" value="Genomic_DNA"/>
</dbReference>
<reference evidence="3 4" key="2">
    <citation type="submission" date="2018-11" db="EMBL/GenBank/DDBJ databases">
        <authorList>
            <consortium name="Pathogen Informatics"/>
        </authorList>
    </citation>
    <scope>NUCLEOTIDE SEQUENCE [LARGE SCALE GENOMIC DNA]</scope>
</reference>
<dbReference type="WBParaSite" id="OFLC_0001310401-mRNA-1">
    <property type="protein sequence ID" value="OFLC_0001310401-mRNA-1"/>
    <property type="gene ID" value="OFLC_0001310401"/>
</dbReference>
<accession>A0A183I041</accession>
<feature type="signal peptide" evidence="2">
    <location>
        <begin position="1"/>
        <end position="25"/>
    </location>
</feature>
<evidence type="ECO:0000313" key="4">
    <source>
        <dbReference type="Proteomes" id="UP000267606"/>
    </source>
</evidence>
<reference evidence="5" key="1">
    <citation type="submission" date="2016-06" db="UniProtKB">
        <authorList>
            <consortium name="WormBaseParasite"/>
        </authorList>
    </citation>
    <scope>IDENTIFICATION</scope>
</reference>
<dbReference type="STRING" id="387005.A0A183I041"/>
<feature type="transmembrane region" description="Helical" evidence="1">
    <location>
        <begin position="125"/>
        <end position="153"/>
    </location>
</feature>
<proteinExistence type="predicted"/>
<dbReference type="AlphaFoldDB" id="A0A183I041"/>
<evidence type="ECO:0000313" key="3">
    <source>
        <dbReference type="EMBL" id="VDP12923.1"/>
    </source>
</evidence>
<keyword evidence="1" id="KW-1133">Transmembrane helix</keyword>
<feature type="transmembrane region" description="Helical" evidence="1">
    <location>
        <begin position="56"/>
        <end position="81"/>
    </location>
</feature>
<keyword evidence="2" id="KW-0732">Signal</keyword>
<dbReference type="Proteomes" id="UP000267606">
    <property type="component" value="Unassembled WGS sequence"/>
</dbReference>
<organism evidence="5">
    <name type="scientific">Onchocerca flexuosa</name>
    <dbReference type="NCBI Taxonomy" id="387005"/>
    <lineage>
        <taxon>Eukaryota</taxon>
        <taxon>Metazoa</taxon>
        <taxon>Ecdysozoa</taxon>
        <taxon>Nematoda</taxon>
        <taxon>Chromadorea</taxon>
        <taxon>Rhabditida</taxon>
        <taxon>Spirurina</taxon>
        <taxon>Spiruromorpha</taxon>
        <taxon>Filarioidea</taxon>
        <taxon>Onchocercidae</taxon>
        <taxon>Onchocerca</taxon>
    </lineage>
</organism>
<feature type="transmembrane region" description="Helical" evidence="1">
    <location>
        <begin position="93"/>
        <end position="113"/>
    </location>
</feature>
<evidence type="ECO:0000256" key="1">
    <source>
        <dbReference type="SAM" id="Phobius"/>
    </source>
</evidence>
<sequence length="154" mass="16735">MVYALATFLGLCCLSLCFIAAICNGSSVTVFSLQIVEASPNLFTDWKKMAISWRTYSVLFFLLVGGIERVVGESLTFYALFRPELSLSQRNGLFLTSAFWLGIVTVRALFVLMTKFINIGRLSNLVLFSAAVAGYVAASAGSLFAVLCTVFILG</sequence>
<keyword evidence="1" id="KW-0812">Transmembrane</keyword>
<evidence type="ECO:0000256" key="2">
    <source>
        <dbReference type="SAM" id="SignalP"/>
    </source>
</evidence>
<feature type="chain" id="PRO_5044552708" evidence="2">
    <location>
        <begin position="26"/>
        <end position="154"/>
    </location>
</feature>
<keyword evidence="4" id="KW-1185">Reference proteome</keyword>
<keyword evidence="1" id="KW-0472">Membrane</keyword>